<feature type="transmembrane region" description="Helical" evidence="6">
    <location>
        <begin position="686"/>
        <end position="706"/>
    </location>
</feature>
<dbReference type="AlphaFoldDB" id="A0A512BB57"/>
<dbReference type="GO" id="GO:0005886">
    <property type="term" value="C:plasma membrane"/>
    <property type="evidence" value="ECO:0007669"/>
    <property type="project" value="UniProtKB-SubCell"/>
</dbReference>
<dbReference type="RefSeq" id="WP_170234115.1">
    <property type="nucleotide sequence ID" value="NZ_BJYT01000005.1"/>
</dbReference>
<feature type="transmembrane region" description="Helical" evidence="6">
    <location>
        <begin position="369"/>
        <end position="391"/>
    </location>
</feature>
<evidence type="ECO:0000256" key="4">
    <source>
        <dbReference type="ARBA" id="ARBA00022989"/>
    </source>
</evidence>
<reference evidence="9 10" key="1">
    <citation type="submission" date="2019-07" db="EMBL/GenBank/DDBJ databases">
        <title>Whole genome shotgun sequence of Segetibacter aerophilus NBRC 106135.</title>
        <authorList>
            <person name="Hosoyama A."/>
            <person name="Uohara A."/>
            <person name="Ohji S."/>
            <person name="Ichikawa N."/>
        </authorList>
    </citation>
    <scope>NUCLEOTIDE SEQUENCE [LARGE SCALE GENOMIC DNA]</scope>
    <source>
        <strain evidence="9 10">NBRC 106135</strain>
    </source>
</reference>
<dbReference type="Pfam" id="PF12704">
    <property type="entry name" value="MacB_PCD"/>
    <property type="match status" value="2"/>
</dbReference>
<evidence type="ECO:0000256" key="2">
    <source>
        <dbReference type="ARBA" id="ARBA00022475"/>
    </source>
</evidence>
<dbReference type="PANTHER" id="PTHR30572">
    <property type="entry name" value="MEMBRANE COMPONENT OF TRANSPORTER-RELATED"/>
    <property type="match status" value="1"/>
</dbReference>
<gene>
    <name evidence="9" type="ORF">SAE01_17020</name>
</gene>
<accession>A0A512BB57</accession>
<organism evidence="9 10">
    <name type="scientific">Segetibacter aerophilus</name>
    <dbReference type="NCBI Taxonomy" id="670293"/>
    <lineage>
        <taxon>Bacteria</taxon>
        <taxon>Pseudomonadati</taxon>
        <taxon>Bacteroidota</taxon>
        <taxon>Chitinophagia</taxon>
        <taxon>Chitinophagales</taxon>
        <taxon>Chitinophagaceae</taxon>
        <taxon>Segetibacter</taxon>
    </lineage>
</organism>
<feature type="transmembrane region" description="Helical" evidence="6">
    <location>
        <begin position="323"/>
        <end position="349"/>
    </location>
</feature>
<keyword evidence="5 6" id="KW-0472">Membrane</keyword>
<comment type="caution">
    <text evidence="9">The sequence shown here is derived from an EMBL/GenBank/DDBJ whole genome shotgun (WGS) entry which is preliminary data.</text>
</comment>
<keyword evidence="10" id="KW-1185">Reference proteome</keyword>
<feature type="transmembrane region" description="Helical" evidence="6">
    <location>
        <begin position="418"/>
        <end position="442"/>
    </location>
</feature>
<evidence type="ECO:0000256" key="6">
    <source>
        <dbReference type="SAM" id="Phobius"/>
    </source>
</evidence>
<feature type="transmembrane region" description="Helical" evidence="6">
    <location>
        <begin position="20"/>
        <end position="42"/>
    </location>
</feature>
<evidence type="ECO:0000256" key="5">
    <source>
        <dbReference type="ARBA" id="ARBA00023136"/>
    </source>
</evidence>
<protein>
    <submittedName>
        <fullName evidence="9">ABC transporter permease</fullName>
    </submittedName>
</protein>
<feature type="domain" description="MacB-like periplasmic core" evidence="8">
    <location>
        <begin position="21"/>
        <end position="232"/>
    </location>
</feature>
<feature type="transmembrane region" description="Helical" evidence="6">
    <location>
        <begin position="277"/>
        <end position="298"/>
    </location>
</feature>
<evidence type="ECO:0000256" key="3">
    <source>
        <dbReference type="ARBA" id="ARBA00022692"/>
    </source>
</evidence>
<feature type="domain" description="ABC3 transporter permease C-terminal" evidence="7">
    <location>
        <begin position="282"/>
        <end position="396"/>
    </location>
</feature>
<evidence type="ECO:0000256" key="1">
    <source>
        <dbReference type="ARBA" id="ARBA00004651"/>
    </source>
</evidence>
<dbReference type="Proteomes" id="UP000321513">
    <property type="component" value="Unassembled WGS sequence"/>
</dbReference>
<proteinExistence type="predicted"/>
<name>A0A512BB57_9BACT</name>
<comment type="subcellular location">
    <subcellularLocation>
        <location evidence="1">Cell membrane</location>
        <topology evidence="1">Multi-pass membrane protein</topology>
    </subcellularLocation>
</comment>
<dbReference type="PANTHER" id="PTHR30572:SF18">
    <property type="entry name" value="ABC-TYPE MACROLIDE FAMILY EXPORT SYSTEM PERMEASE COMPONENT 2"/>
    <property type="match status" value="1"/>
</dbReference>
<feature type="domain" description="ABC3 transporter permease C-terminal" evidence="7">
    <location>
        <begin position="686"/>
        <end position="798"/>
    </location>
</feature>
<dbReference type="Pfam" id="PF02687">
    <property type="entry name" value="FtsX"/>
    <property type="match status" value="2"/>
</dbReference>
<keyword evidence="2" id="KW-1003">Cell membrane</keyword>
<evidence type="ECO:0000313" key="10">
    <source>
        <dbReference type="Proteomes" id="UP000321513"/>
    </source>
</evidence>
<feature type="transmembrane region" description="Helical" evidence="6">
    <location>
        <begin position="766"/>
        <end position="786"/>
    </location>
</feature>
<evidence type="ECO:0000259" key="8">
    <source>
        <dbReference type="Pfam" id="PF12704"/>
    </source>
</evidence>
<dbReference type="InterPro" id="IPR003838">
    <property type="entry name" value="ABC3_permease_C"/>
</dbReference>
<evidence type="ECO:0000259" key="7">
    <source>
        <dbReference type="Pfam" id="PF02687"/>
    </source>
</evidence>
<keyword evidence="3 6" id="KW-0812">Transmembrane</keyword>
<dbReference type="EMBL" id="BJYT01000005">
    <property type="protein sequence ID" value="GEO09206.1"/>
    <property type="molecule type" value="Genomic_DNA"/>
</dbReference>
<evidence type="ECO:0000313" key="9">
    <source>
        <dbReference type="EMBL" id="GEO09206.1"/>
    </source>
</evidence>
<feature type="transmembrane region" description="Helical" evidence="6">
    <location>
        <begin position="734"/>
        <end position="754"/>
    </location>
</feature>
<dbReference type="GO" id="GO:0022857">
    <property type="term" value="F:transmembrane transporter activity"/>
    <property type="evidence" value="ECO:0007669"/>
    <property type="project" value="TreeGrafter"/>
</dbReference>
<dbReference type="InterPro" id="IPR025857">
    <property type="entry name" value="MacB_PCD"/>
</dbReference>
<dbReference type="InterPro" id="IPR050250">
    <property type="entry name" value="Macrolide_Exporter_MacB"/>
</dbReference>
<keyword evidence="4 6" id="KW-1133">Transmembrane helix</keyword>
<feature type="domain" description="MacB-like periplasmic core" evidence="8">
    <location>
        <begin position="493"/>
        <end position="601"/>
    </location>
</feature>
<sequence>MLKNYLHIALRNIQRKPLFAAINTVGLAIGITSFVFIALFVLDELSYDRHFKNSKQIYRLTYAAKDNEPWLKDVPAVAPGIAARLPEMEHYTRLFQSSGLVKTGKESFNESKIFFADTSFFRVFDLTFIAGNAASISNEPNGTIITNSTAKKYFGTENPVGKPLQLAGNDGLENFDLKVVAVIKDLPTNTHFHFDFLIPYRSALASRSNVGVYTYFKISANATASAIKDKLNRMKQQYFQEWRLDAKTILSLQPVTSIHLHSAFFEELEANSNVSTIYIFSITAFLILFIACINYINISLAQSTKRSKEIGLRKILGADKKQVIFQFITESFVHLLISIIISAFLLQALLPLFNQITEKSLTLDNNRSLLLLFPAITALGLMSALYPALVLSRFNPVLALKNTIPAATLKTSTLRQGLLVFQFAVAVVLIICTTIVFLQLSFIRNKNLGFAKEQVVVLSLRNPETQLKYRVLKQELLKNSNILKVAASHTVPGEEMGGGIYRMSTAEAKNNEPTELESNTLFVDEDYLDLMNISIVAGKKFNKENSASEANNTVLVNEAAAKTYGWKFAEATGKTIEYFVDRSRGFQPALVAGVVSNFHYQSLRSPIEPLIIRLAKDADSAGGYISTMTSLSIKIKGSDVRQAVTDIKKAWDKTNKDYPFEYTFLDERLTKLYSSDEKLGQVFSKFSFIVLFITCIGLFGISILTIELRTKEIGIRKVLGASVRNIVNMLSNDFLKLVIIAIIIAFPIAGWAMNKWLQDFAFRINISWWIFLVAGLAVVVIALLTVSVQAIKAAIANPVKSLRTE</sequence>